<dbReference type="SUPFAM" id="SSF54427">
    <property type="entry name" value="NTF2-like"/>
    <property type="match status" value="1"/>
</dbReference>
<dbReference type="InterPro" id="IPR032710">
    <property type="entry name" value="NTF2-like_dom_sf"/>
</dbReference>
<dbReference type="Pfam" id="PF12680">
    <property type="entry name" value="SnoaL_2"/>
    <property type="match status" value="1"/>
</dbReference>
<evidence type="ECO:0000313" key="3">
    <source>
        <dbReference type="Proteomes" id="UP000198217"/>
    </source>
</evidence>
<dbReference type="AlphaFoldDB" id="A0A1C5IEY2"/>
<evidence type="ECO:0000259" key="1">
    <source>
        <dbReference type="Pfam" id="PF12680"/>
    </source>
</evidence>
<feature type="domain" description="SnoaL-like" evidence="1">
    <location>
        <begin position="29"/>
        <end position="117"/>
    </location>
</feature>
<reference evidence="2 3" key="1">
    <citation type="submission" date="2016-06" db="EMBL/GenBank/DDBJ databases">
        <authorList>
            <person name="Kjaerup R.B."/>
            <person name="Dalgaard T.S."/>
            <person name="Juul-Madsen H.R."/>
        </authorList>
    </citation>
    <scope>NUCLEOTIDE SEQUENCE [LARGE SCALE GENOMIC DNA]</scope>
    <source>
        <strain evidence="2 3">DSM 43904</strain>
    </source>
</reference>
<protein>
    <submittedName>
        <fullName evidence="2">Predicted SnoaL-like aldol condensation-catalyzing enzyme</fullName>
    </submittedName>
</protein>
<accession>A0A1C5IEY2</accession>
<proteinExistence type="predicted"/>
<sequence length="135" mass="14907">MGGAAIVWGMTDLTTAHSNKDLILRGFGEFAAGNIEVLRTLLREDFVEHSPDNPSGRDAFVEFIAAAPVARAKLDLKRIVADDEYVAVHYHMSTPEDEHGTAVVDIWRLANGQIVEHWDVVQPVPEPSRTPNGMF</sequence>
<dbReference type="InterPro" id="IPR037401">
    <property type="entry name" value="SnoaL-like"/>
</dbReference>
<evidence type="ECO:0000313" key="2">
    <source>
        <dbReference type="EMBL" id="SCG56982.1"/>
    </source>
</evidence>
<organism evidence="2 3">
    <name type="scientific">Micromonospora echinaurantiaca</name>
    <dbReference type="NCBI Taxonomy" id="47857"/>
    <lineage>
        <taxon>Bacteria</taxon>
        <taxon>Bacillati</taxon>
        <taxon>Actinomycetota</taxon>
        <taxon>Actinomycetes</taxon>
        <taxon>Micromonosporales</taxon>
        <taxon>Micromonosporaceae</taxon>
        <taxon>Micromonospora</taxon>
    </lineage>
</organism>
<dbReference type="Proteomes" id="UP000198217">
    <property type="component" value="Chromosome I"/>
</dbReference>
<name>A0A1C5IEY2_9ACTN</name>
<dbReference type="Gene3D" id="3.10.450.50">
    <property type="match status" value="1"/>
</dbReference>
<dbReference type="EMBL" id="LT607750">
    <property type="protein sequence ID" value="SCG56982.1"/>
    <property type="molecule type" value="Genomic_DNA"/>
</dbReference>
<gene>
    <name evidence="2" type="ORF">GA0070609_3232</name>
</gene>
<keyword evidence="3" id="KW-1185">Reference proteome</keyword>